<accession>A0A0F9VN30</accession>
<gene>
    <name evidence="1" type="ORF">LCGC14_0463810</name>
</gene>
<dbReference type="InterPro" id="IPR011009">
    <property type="entry name" value="Kinase-like_dom_sf"/>
</dbReference>
<dbReference type="SUPFAM" id="SSF56112">
    <property type="entry name" value="Protein kinase-like (PK-like)"/>
    <property type="match status" value="1"/>
</dbReference>
<evidence type="ECO:0000313" key="1">
    <source>
        <dbReference type="EMBL" id="KKN67208.1"/>
    </source>
</evidence>
<protein>
    <recommendedName>
        <fullName evidence="2">Protein kinase domain-containing protein</fullName>
    </recommendedName>
</protein>
<dbReference type="EMBL" id="LAZR01000481">
    <property type="protein sequence ID" value="KKN67208.1"/>
    <property type="molecule type" value="Genomic_DNA"/>
</dbReference>
<evidence type="ECO:0008006" key="2">
    <source>
        <dbReference type="Google" id="ProtNLM"/>
    </source>
</evidence>
<name>A0A0F9VN30_9ZZZZ</name>
<comment type="caution">
    <text evidence="1">The sequence shown here is derived from an EMBL/GenBank/DDBJ whole genome shotgun (WGS) entry which is preliminary data.</text>
</comment>
<proteinExistence type="predicted"/>
<sequence length="156" mass="18286">MKGMVSNVYLENGIIKKVYLPDEVKYADRKIKSHWENEIKALKLLKGKKHFPQVIKVSICKDRIIWMTYCGEPLTKKNLPKNWEKQCAEIEETLHKCSIYHQDLVGKDNPIPPHHKNIHVKNRMIYLIDFGIWTNVFNDNFVTVTDLIKEIANGIN</sequence>
<dbReference type="AlphaFoldDB" id="A0A0F9VN30"/>
<reference evidence="1" key="1">
    <citation type="journal article" date="2015" name="Nature">
        <title>Complex archaea that bridge the gap between prokaryotes and eukaryotes.</title>
        <authorList>
            <person name="Spang A."/>
            <person name="Saw J.H."/>
            <person name="Jorgensen S.L."/>
            <person name="Zaremba-Niedzwiedzka K."/>
            <person name="Martijn J."/>
            <person name="Lind A.E."/>
            <person name="van Eijk R."/>
            <person name="Schleper C."/>
            <person name="Guy L."/>
            <person name="Ettema T.J."/>
        </authorList>
    </citation>
    <scope>NUCLEOTIDE SEQUENCE</scope>
</reference>
<organism evidence="1">
    <name type="scientific">marine sediment metagenome</name>
    <dbReference type="NCBI Taxonomy" id="412755"/>
    <lineage>
        <taxon>unclassified sequences</taxon>
        <taxon>metagenomes</taxon>
        <taxon>ecological metagenomes</taxon>
    </lineage>
</organism>